<name>A0AAN6VYS1_9PEZI</name>
<dbReference type="EMBL" id="MU867000">
    <property type="protein sequence ID" value="KAK4170582.1"/>
    <property type="molecule type" value="Genomic_DNA"/>
</dbReference>
<accession>A0AAN6VYS1</accession>
<keyword evidence="2" id="KW-1185">Reference proteome</keyword>
<proteinExistence type="predicted"/>
<organism evidence="1 2">
    <name type="scientific">Triangularia setosa</name>
    <dbReference type="NCBI Taxonomy" id="2587417"/>
    <lineage>
        <taxon>Eukaryota</taxon>
        <taxon>Fungi</taxon>
        <taxon>Dikarya</taxon>
        <taxon>Ascomycota</taxon>
        <taxon>Pezizomycotina</taxon>
        <taxon>Sordariomycetes</taxon>
        <taxon>Sordariomycetidae</taxon>
        <taxon>Sordariales</taxon>
        <taxon>Podosporaceae</taxon>
        <taxon>Triangularia</taxon>
    </lineage>
</organism>
<dbReference type="Proteomes" id="UP001302321">
    <property type="component" value="Unassembled WGS sequence"/>
</dbReference>
<dbReference type="AlphaFoldDB" id="A0AAN6VYS1"/>
<evidence type="ECO:0000313" key="1">
    <source>
        <dbReference type="EMBL" id="KAK4170582.1"/>
    </source>
</evidence>
<gene>
    <name evidence="1" type="ORF">QBC36DRAFT_341615</name>
</gene>
<reference evidence="1" key="2">
    <citation type="submission" date="2023-05" db="EMBL/GenBank/DDBJ databases">
        <authorList>
            <consortium name="Lawrence Berkeley National Laboratory"/>
            <person name="Steindorff A."/>
            <person name="Hensen N."/>
            <person name="Bonometti L."/>
            <person name="Westerberg I."/>
            <person name="Brannstrom I.O."/>
            <person name="Guillou S."/>
            <person name="Cros-Aarteil S."/>
            <person name="Calhoun S."/>
            <person name="Haridas S."/>
            <person name="Kuo A."/>
            <person name="Mondo S."/>
            <person name="Pangilinan J."/>
            <person name="Riley R."/>
            <person name="Labutti K."/>
            <person name="Andreopoulos B."/>
            <person name="Lipzen A."/>
            <person name="Chen C."/>
            <person name="Yanf M."/>
            <person name="Daum C."/>
            <person name="Ng V."/>
            <person name="Clum A."/>
            <person name="Ohm R."/>
            <person name="Martin F."/>
            <person name="Silar P."/>
            <person name="Natvig D."/>
            <person name="Lalanne C."/>
            <person name="Gautier V."/>
            <person name="Ament-Velasquez S.L."/>
            <person name="Kruys A."/>
            <person name="Hutchinson M.I."/>
            <person name="Powell A.J."/>
            <person name="Barry K."/>
            <person name="Miller A.N."/>
            <person name="Grigoriev I.V."/>
            <person name="Debuchy R."/>
            <person name="Gladieux P."/>
            <person name="Thoren M.H."/>
            <person name="Johannesson H."/>
        </authorList>
    </citation>
    <scope>NUCLEOTIDE SEQUENCE</scope>
    <source>
        <strain evidence="1">CBS 892.96</strain>
    </source>
</reference>
<comment type="caution">
    <text evidence="1">The sequence shown here is derived from an EMBL/GenBank/DDBJ whole genome shotgun (WGS) entry which is preliminary data.</text>
</comment>
<sequence>MMSGRVEKRHRDTVRERTVLSALIDQDGVEIMPCSRCWRAKPQGRCIMKEGSNRCSNCVRLGKSCDGPNVADSCGCLGSVQWSFLTDGCSD</sequence>
<evidence type="ECO:0000313" key="2">
    <source>
        <dbReference type="Proteomes" id="UP001302321"/>
    </source>
</evidence>
<reference evidence="1" key="1">
    <citation type="journal article" date="2023" name="Mol. Phylogenet. Evol.">
        <title>Genome-scale phylogeny and comparative genomics of the fungal order Sordariales.</title>
        <authorList>
            <person name="Hensen N."/>
            <person name="Bonometti L."/>
            <person name="Westerberg I."/>
            <person name="Brannstrom I.O."/>
            <person name="Guillou S."/>
            <person name="Cros-Aarteil S."/>
            <person name="Calhoun S."/>
            <person name="Haridas S."/>
            <person name="Kuo A."/>
            <person name="Mondo S."/>
            <person name="Pangilinan J."/>
            <person name="Riley R."/>
            <person name="LaButti K."/>
            <person name="Andreopoulos B."/>
            <person name="Lipzen A."/>
            <person name="Chen C."/>
            <person name="Yan M."/>
            <person name="Daum C."/>
            <person name="Ng V."/>
            <person name="Clum A."/>
            <person name="Steindorff A."/>
            <person name="Ohm R.A."/>
            <person name="Martin F."/>
            <person name="Silar P."/>
            <person name="Natvig D.O."/>
            <person name="Lalanne C."/>
            <person name="Gautier V."/>
            <person name="Ament-Velasquez S.L."/>
            <person name="Kruys A."/>
            <person name="Hutchinson M.I."/>
            <person name="Powell A.J."/>
            <person name="Barry K."/>
            <person name="Miller A.N."/>
            <person name="Grigoriev I.V."/>
            <person name="Debuchy R."/>
            <person name="Gladieux P."/>
            <person name="Hiltunen Thoren M."/>
            <person name="Johannesson H."/>
        </authorList>
    </citation>
    <scope>NUCLEOTIDE SEQUENCE</scope>
    <source>
        <strain evidence="1">CBS 892.96</strain>
    </source>
</reference>
<protein>
    <submittedName>
        <fullName evidence="1">Uncharacterized protein</fullName>
    </submittedName>
</protein>